<keyword evidence="4" id="KW-1185">Reference proteome</keyword>
<dbReference type="PANTHER" id="PTHR31750:SF18">
    <property type="entry name" value="MAGNESIUM DECHELATASE SGRL, CHLOROPLASTIC"/>
    <property type="match status" value="1"/>
</dbReference>
<sequence length="180" mass="20401">MGDEYCKGVIPRTYSLSHCDLTANLTLAVSDAISIDQLKGYYKNDDVVAEWKKVEEGICLVIHCHVSGAYALPDLVAEFRYHIFTKELPLVLKAVLHGDSILFKEHPELIDAVVWVYFHSTSKKYNHVECWGPLMDASQRIQGDQEHSSLFKYDVGENRHSIAKWGGPKSIFQALFAFLL</sequence>
<dbReference type="PANTHER" id="PTHR31750">
    <property type="entry name" value="PROTEIN STAY-GREEN 1, CHLOROPLASTIC-RELATED"/>
    <property type="match status" value="1"/>
</dbReference>
<organism evidence="3 4">
    <name type="scientific">Stephania yunnanensis</name>
    <dbReference type="NCBI Taxonomy" id="152371"/>
    <lineage>
        <taxon>Eukaryota</taxon>
        <taxon>Viridiplantae</taxon>
        <taxon>Streptophyta</taxon>
        <taxon>Embryophyta</taxon>
        <taxon>Tracheophyta</taxon>
        <taxon>Spermatophyta</taxon>
        <taxon>Magnoliopsida</taxon>
        <taxon>Ranunculales</taxon>
        <taxon>Menispermaceae</taxon>
        <taxon>Menispermoideae</taxon>
        <taxon>Cissampelideae</taxon>
        <taxon>Stephania</taxon>
    </lineage>
</organism>
<dbReference type="Pfam" id="PF12638">
    <property type="entry name" value="Staygreen"/>
    <property type="match status" value="1"/>
</dbReference>
<reference evidence="3 4" key="1">
    <citation type="submission" date="2024-01" db="EMBL/GenBank/DDBJ databases">
        <title>Genome assemblies of Stephania.</title>
        <authorList>
            <person name="Yang L."/>
        </authorList>
    </citation>
    <scope>NUCLEOTIDE SEQUENCE [LARGE SCALE GENOMIC DNA]</scope>
    <source>
        <strain evidence="3">YNDBR</strain>
        <tissue evidence="3">Leaf</tissue>
    </source>
</reference>
<evidence type="ECO:0000259" key="2">
    <source>
        <dbReference type="Pfam" id="PF12638"/>
    </source>
</evidence>
<gene>
    <name evidence="3" type="ORF">Syun_003389</name>
</gene>
<proteinExistence type="inferred from homology"/>
<dbReference type="AlphaFoldDB" id="A0AAP0PZT5"/>
<feature type="domain" description="Staygreen protein" evidence="2">
    <location>
        <begin position="5"/>
        <end position="137"/>
    </location>
</feature>
<dbReference type="InterPro" id="IPR024438">
    <property type="entry name" value="Staygreen"/>
</dbReference>
<evidence type="ECO:0000313" key="4">
    <source>
        <dbReference type="Proteomes" id="UP001420932"/>
    </source>
</evidence>
<dbReference type="Proteomes" id="UP001420932">
    <property type="component" value="Unassembled WGS sequence"/>
</dbReference>
<accession>A0AAP0PZT5</accession>
<name>A0AAP0PZT5_9MAGN</name>
<protein>
    <recommendedName>
        <fullName evidence="2">Staygreen protein domain-containing protein</fullName>
    </recommendedName>
</protein>
<evidence type="ECO:0000313" key="3">
    <source>
        <dbReference type="EMBL" id="KAK9162487.1"/>
    </source>
</evidence>
<comment type="caution">
    <text evidence="3">The sequence shown here is derived from an EMBL/GenBank/DDBJ whole genome shotgun (WGS) entry which is preliminary data.</text>
</comment>
<evidence type="ECO:0000256" key="1">
    <source>
        <dbReference type="ARBA" id="ARBA00009234"/>
    </source>
</evidence>
<comment type="similarity">
    <text evidence="1">Belongs to the staygreen family.</text>
</comment>
<dbReference type="EMBL" id="JBBNAF010000002">
    <property type="protein sequence ID" value="KAK9162487.1"/>
    <property type="molecule type" value="Genomic_DNA"/>
</dbReference>